<keyword evidence="7" id="KW-1185">Reference proteome</keyword>
<protein>
    <submittedName>
        <fullName evidence="6">IclR family transcriptional regulator</fullName>
    </submittedName>
</protein>
<evidence type="ECO:0000259" key="5">
    <source>
        <dbReference type="PROSITE" id="PS51078"/>
    </source>
</evidence>
<reference evidence="6 7" key="1">
    <citation type="submission" date="2020-05" db="EMBL/GenBank/DDBJ databases">
        <title>Thioclava electrotropha strain Elox9 finished genome.</title>
        <authorList>
            <person name="Rowe A.R."/>
            <person name="Wilbanks E.G."/>
        </authorList>
    </citation>
    <scope>NUCLEOTIDE SEQUENCE [LARGE SCALE GENOMIC DNA]</scope>
    <source>
        <strain evidence="6 7">Elox9</strain>
    </source>
</reference>
<dbReference type="SMART" id="SM00346">
    <property type="entry name" value="HTH_ICLR"/>
    <property type="match status" value="1"/>
</dbReference>
<evidence type="ECO:0000259" key="4">
    <source>
        <dbReference type="PROSITE" id="PS51077"/>
    </source>
</evidence>
<dbReference type="EMBL" id="CP053562">
    <property type="protein sequence ID" value="QPZ92573.1"/>
    <property type="molecule type" value="Genomic_DNA"/>
</dbReference>
<dbReference type="Gene3D" id="3.30.450.40">
    <property type="match status" value="1"/>
</dbReference>
<dbReference type="InterPro" id="IPR014757">
    <property type="entry name" value="Tscrpt_reg_IclR_C"/>
</dbReference>
<sequence>MIQSVTRALEVLDTIAHAGGAASLGEIAARTGLKTTTAHNILRTLQDTGYIRRRPGDMRYHLGDRILNLARVVGDDDALRRRLRPVLEEMAARTFETVFLAVPSGDEVYFLDAIESPRTLRASSQRGERLPMAGSAIGLLFLAFLPALRRRMFEVHAHRIGPGIEAEIEVIAARGLALDRENWLPGLSCVAVPWRDDGEIRAGFGLAGPSSRLTATRLGETAQIMRELAAVAGDTA</sequence>
<gene>
    <name evidence="6" type="ORF">AKL02_017890</name>
</gene>
<proteinExistence type="predicted"/>
<dbReference type="PROSITE" id="PS51078">
    <property type="entry name" value="ICLR_ED"/>
    <property type="match status" value="1"/>
</dbReference>
<organism evidence="6 7">
    <name type="scientific">Thioclava electrotropha</name>
    <dbReference type="NCBI Taxonomy" id="1549850"/>
    <lineage>
        <taxon>Bacteria</taxon>
        <taxon>Pseudomonadati</taxon>
        <taxon>Pseudomonadota</taxon>
        <taxon>Alphaproteobacteria</taxon>
        <taxon>Rhodobacterales</taxon>
        <taxon>Paracoccaceae</taxon>
        <taxon>Thioclava</taxon>
    </lineage>
</organism>
<keyword evidence="3" id="KW-0804">Transcription</keyword>
<accession>A0ABX6YXV8</accession>
<keyword evidence="1" id="KW-0805">Transcription regulation</keyword>
<dbReference type="PANTHER" id="PTHR30136">
    <property type="entry name" value="HELIX-TURN-HELIX TRANSCRIPTIONAL REGULATOR, ICLR FAMILY"/>
    <property type="match status" value="1"/>
</dbReference>
<dbReference type="InterPro" id="IPR029016">
    <property type="entry name" value="GAF-like_dom_sf"/>
</dbReference>
<dbReference type="SUPFAM" id="SSF55781">
    <property type="entry name" value="GAF domain-like"/>
    <property type="match status" value="1"/>
</dbReference>
<name>A0ABX6YXV8_9RHOB</name>
<evidence type="ECO:0000313" key="6">
    <source>
        <dbReference type="EMBL" id="QPZ92573.1"/>
    </source>
</evidence>
<dbReference type="PROSITE" id="PS51077">
    <property type="entry name" value="HTH_ICLR"/>
    <property type="match status" value="1"/>
</dbReference>
<dbReference type="InterPro" id="IPR005471">
    <property type="entry name" value="Tscrpt_reg_IclR_N"/>
</dbReference>
<dbReference type="Pfam" id="PF01614">
    <property type="entry name" value="IclR_C"/>
    <property type="match status" value="1"/>
</dbReference>
<feature type="domain" description="HTH iclR-type" evidence="4">
    <location>
        <begin position="2"/>
        <end position="64"/>
    </location>
</feature>
<evidence type="ECO:0000256" key="2">
    <source>
        <dbReference type="ARBA" id="ARBA00023125"/>
    </source>
</evidence>
<dbReference type="InterPro" id="IPR036390">
    <property type="entry name" value="WH_DNA-bd_sf"/>
</dbReference>
<dbReference type="InterPro" id="IPR050707">
    <property type="entry name" value="HTH_MetabolicPath_Reg"/>
</dbReference>
<dbReference type="RefSeq" id="WP_083078263.1">
    <property type="nucleotide sequence ID" value="NZ_CP053562.1"/>
</dbReference>
<keyword evidence="2" id="KW-0238">DNA-binding</keyword>
<feature type="domain" description="IclR-ED" evidence="5">
    <location>
        <begin position="65"/>
        <end position="236"/>
    </location>
</feature>
<dbReference type="SUPFAM" id="SSF46785">
    <property type="entry name" value="Winged helix' DNA-binding domain"/>
    <property type="match status" value="1"/>
</dbReference>
<evidence type="ECO:0000313" key="7">
    <source>
        <dbReference type="Proteomes" id="UP000192422"/>
    </source>
</evidence>
<dbReference type="InterPro" id="IPR036388">
    <property type="entry name" value="WH-like_DNA-bd_sf"/>
</dbReference>
<evidence type="ECO:0000256" key="1">
    <source>
        <dbReference type="ARBA" id="ARBA00023015"/>
    </source>
</evidence>
<evidence type="ECO:0000256" key="3">
    <source>
        <dbReference type="ARBA" id="ARBA00023163"/>
    </source>
</evidence>
<dbReference type="Pfam" id="PF09339">
    <property type="entry name" value="HTH_IclR"/>
    <property type="match status" value="1"/>
</dbReference>
<dbReference type="Proteomes" id="UP000192422">
    <property type="component" value="Chromosome"/>
</dbReference>
<dbReference type="PANTHER" id="PTHR30136:SF35">
    <property type="entry name" value="HTH-TYPE TRANSCRIPTIONAL REGULATOR RV1719"/>
    <property type="match status" value="1"/>
</dbReference>
<dbReference type="Gene3D" id="1.10.10.10">
    <property type="entry name" value="Winged helix-like DNA-binding domain superfamily/Winged helix DNA-binding domain"/>
    <property type="match status" value="1"/>
</dbReference>